<name>A0AA86URA9_9EUKA</name>
<dbReference type="Proteomes" id="UP001642409">
    <property type="component" value="Unassembled WGS sequence"/>
</dbReference>
<keyword evidence="3" id="KW-1185">Reference proteome</keyword>
<accession>A0AA86URA9</accession>
<dbReference type="EMBL" id="CATOUU010000943">
    <property type="protein sequence ID" value="CAI9961707.1"/>
    <property type="molecule type" value="Genomic_DNA"/>
</dbReference>
<evidence type="ECO:0000313" key="2">
    <source>
        <dbReference type="EMBL" id="CAL6103912.1"/>
    </source>
</evidence>
<dbReference type="AlphaFoldDB" id="A0AA86URA9"/>
<reference evidence="2 3" key="2">
    <citation type="submission" date="2024-07" db="EMBL/GenBank/DDBJ databases">
        <authorList>
            <person name="Akdeniz Z."/>
        </authorList>
    </citation>
    <scope>NUCLEOTIDE SEQUENCE [LARGE SCALE GENOMIC DNA]</scope>
</reference>
<sequence>MVETLTVLDVSIASNTSLTLERLDNNVSTLLQMINYNYNLSENNLQRNTTRIYSDIETTKTQLSAKIDDLNISLISSNNTLTQTTKQLRTDINLINNSLNNHLATYHIEVGVINNTLINHGSQITQLQNLLNSTKNNLQSQITTLTTAENTFYNNVNTLNSQQNSQIQELYSTIIQINTTRSNIVLDLNQLNTKINSRMYTLSIILQQKIDVARSFTQDQINWMINQLQSQISSSISSLNYIQSQLLSSVSRVIITSSTCSICQCVDCLAIDMAQCREQHCKIITKVTSCRDSGCSSSSI</sequence>
<evidence type="ECO:0000313" key="3">
    <source>
        <dbReference type="Proteomes" id="UP001642409"/>
    </source>
</evidence>
<gene>
    <name evidence="1" type="ORF">HINF_LOCUS49352</name>
    <name evidence="2" type="ORF">HINF_LOCUS72399</name>
</gene>
<proteinExistence type="predicted"/>
<dbReference type="EMBL" id="CAXDID020000573">
    <property type="protein sequence ID" value="CAL6103912.1"/>
    <property type="molecule type" value="Genomic_DNA"/>
</dbReference>
<organism evidence="1">
    <name type="scientific">Hexamita inflata</name>
    <dbReference type="NCBI Taxonomy" id="28002"/>
    <lineage>
        <taxon>Eukaryota</taxon>
        <taxon>Metamonada</taxon>
        <taxon>Diplomonadida</taxon>
        <taxon>Hexamitidae</taxon>
        <taxon>Hexamitinae</taxon>
        <taxon>Hexamita</taxon>
    </lineage>
</organism>
<reference evidence="1" key="1">
    <citation type="submission" date="2023-06" db="EMBL/GenBank/DDBJ databases">
        <authorList>
            <person name="Kurt Z."/>
        </authorList>
    </citation>
    <scope>NUCLEOTIDE SEQUENCE</scope>
</reference>
<protein>
    <submittedName>
        <fullName evidence="2">Hypothetical_protein</fullName>
    </submittedName>
</protein>
<evidence type="ECO:0000313" key="1">
    <source>
        <dbReference type="EMBL" id="CAI9961707.1"/>
    </source>
</evidence>
<comment type="caution">
    <text evidence="1">The sequence shown here is derived from an EMBL/GenBank/DDBJ whole genome shotgun (WGS) entry which is preliminary data.</text>
</comment>